<evidence type="ECO:0000313" key="3">
    <source>
        <dbReference type="Proteomes" id="UP000799444"/>
    </source>
</evidence>
<dbReference type="AlphaFoldDB" id="A0A9P4QRI3"/>
<proteinExistence type="predicted"/>
<comment type="caution">
    <text evidence="2">The sequence shown here is derived from an EMBL/GenBank/DDBJ whole genome shotgun (WGS) entry which is preliminary data.</text>
</comment>
<dbReference type="EMBL" id="ML996241">
    <property type="protein sequence ID" value="KAF2729596.1"/>
    <property type="molecule type" value="Genomic_DNA"/>
</dbReference>
<keyword evidence="3" id="KW-1185">Reference proteome</keyword>
<feature type="compositionally biased region" description="Polar residues" evidence="1">
    <location>
        <begin position="65"/>
        <end position="75"/>
    </location>
</feature>
<gene>
    <name evidence="2" type="ORF">EJ04DRAFT_65520</name>
</gene>
<accession>A0A9P4QRI3</accession>
<feature type="region of interest" description="Disordered" evidence="1">
    <location>
        <begin position="63"/>
        <end position="108"/>
    </location>
</feature>
<dbReference type="Proteomes" id="UP000799444">
    <property type="component" value="Unassembled WGS sequence"/>
</dbReference>
<name>A0A9P4QRI3_9PLEO</name>
<organism evidence="2 3">
    <name type="scientific">Polyplosphaeria fusca</name>
    <dbReference type="NCBI Taxonomy" id="682080"/>
    <lineage>
        <taxon>Eukaryota</taxon>
        <taxon>Fungi</taxon>
        <taxon>Dikarya</taxon>
        <taxon>Ascomycota</taxon>
        <taxon>Pezizomycotina</taxon>
        <taxon>Dothideomycetes</taxon>
        <taxon>Pleosporomycetidae</taxon>
        <taxon>Pleosporales</taxon>
        <taxon>Tetraplosphaeriaceae</taxon>
        <taxon>Polyplosphaeria</taxon>
    </lineage>
</organism>
<reference evidence="2" key="1">
    <citation type="journal article" date="2020" name="Stud. Mycol.">
        <title>101 Dothideomycetes genomes: a test case for predicting lifestyles and emergence of pathogens.</title>
        <authorList>
            <person name="Haridas S."/>
            <person name="Albert R."/>
            <person name="Binder M."/>
            <person name="Bloem J."/>
            <person name="Labutti K."/>
            <person name="Salamov A."/>
            <person name="Andreopoulos B."/>
            <person name="Baker S."/>
            <person name="Barry K."/>
            <person name="Bills G."/>
            <person name="Bluhm B."/>
            <person name="Cannon C."/>
            <person name="Castanera R."/>
            <person name="Culley D."/>
            <person name="Daum C."/>
            <person name="Ezra D."/>
            <person name="Gonzalez J."/>
            <person name="Henrissat B."/>
            <person name="Kuo A."/>
            <person name="Liang C."/>
            <person name="Lipzen A."/>
            <person name="Lutzoni F."/>
            <person name="Magnuson J."/>
            <person name="Mondo S."/>
            <person name="Nolan M."/>
            <person name="Ohm R."/>
            <person name="Pangilinan J."/>
            <person name="Park H.-J."/>
            <person name="Ramirez L."/>
            <person name="Alfaro M."/>
            <person name="Sun H."/>
            <person name="Tritt A."/>
            <person name="Yoshinaga Y."/>
            <person name="Zwiers L.-H."/>
            <person name="Turgeon B."/>
            <person name="Goodwin S."/>
            <person name="Spatafora J."/>
            <person name="Crous P."/>
            <person name="Grigoriev I."/>
        </authorList>
    </citation>
    <scope>NUCLEOTIDE SEQUENCE</scope>
    <source>
        <strain evidence="2">CBS 125425</strain>
    </source>
</reference>
<evidence type="ECO:0000313" key="2">
    <source>
        <dbReference type="EMBL" id="KAF2729596.1"/>
    </source>
</evidence>
<evidence type="ECO:0000256" key="1">
    <source>
        <dbReference type="SAM" id="MobiDB-lite"/>
    </source>
</evidence>
<protein>
    <submittedName>
        <fullName evidence="2">Uncharacterized protein</fullName>
    </submittedName>
</protein>
<sequence length="245" mass="27178">MPPSNRENVFEGVHQGTLDWINDFHIVAVHHTLADTQSASAGIGHGTSRSSWRRTASPGQHLHYSFTSCTGSSPLDPSHGHVTQPGTTQDRHPNPLGCDTELPSTVSPTPEPLDDQLGDNETEAFFDALGPILHTQPSPTLRPRLCTKDDTNLSPFLGEAFEAFPPYLHRRPIDLNARTPSRSNSYQHSNIPEAFVLPSQLPVSHESLPAPDTRRQIHAQSFPQLVDPILRRYERLQAQYSTNSY</sequence>